<gene>
    <name evidence="1" type="ORF">QVD17_32354</name>
</gene>
<protein>
    <submittedName>
        <fullName evidence="1">Uncharacterized protein</fullName>
    </submittedName>
</protein>
<evidence type="ECO:0000313" key="1">
    <source>
        <dbReference type="EMBL" id="KAK1416563.1"/>
    </source>
</evidence>
<evidence type="ECO:0000313" key="2">
    <source>
        <dbReference type="Proteomes" id="UP001229421"/>
    </source>
</evidence>
<proteinExistence type="predicted"/>
<dbReference type="EMBL" id="JAUHHV010000008">
    <property type="protein sequence ID" value="KAK1416563.1"/>
    <property type="molecule type" value="Genomic_DNA"/>
</dbReference>
<dbReference type="Proteomes" id="UP001229421">
    <property type="component" value="Unassembled WGS sequence"/>
</dbReference>
<comment type="caution">
    <text evidence="1">The sequence shown here is derived from an EMBL/GenBank/DDBJ whole genome shotgun (WGS) entry which is preliminary data.</text>
</comment>
<accession>A0AAD8K622</accession>
<name>A0AAD8K622_TARER</name>
<sequence length="70" mass="8514">MRYMKLHKGKIEENEHDFMVENKRASNDDKKVKRLFEALQKILTTYKDRQLDLARNVKSHRLAKDEARKR</sequence>
<organism evidence="1 2">
    <name type="scientific">Tagetes erecta</name>
    <name type="common">African marigold</name>
    <dbReference type="NCBI Taxonomy" id="13708"/>
    <lineage>
        <taxon>Eukaryota</taxon>
        <taxon>Viridiplantae</taxon>
        <taxon>Streptophyta</taxon>
        <taxon>Embryophyta</taxon>
        <taxon>Tracheophyta</taxon>
        <taxon>Spermatophyta</taxon>
        <taxon>Magnoliopsida</taxon>
        <taxon>eudicotyledons</taxon>
        <taxon>Gunneridae</taxon>
        <taxon>Pentapetalae</taxon>
        <taxon>asterids</taxon>
        <taxon>campanulids</taxon>
        <taxon>Asterales</taxon>
        <taxon>Asteraceae</taxon>
        <taxon>Asteroideae</taxon>
        <taxon>Heliantheae alliance</taxon>
        <taxon>Tageteae</taxon>
        <taxon>Tagetes</taxon>
    </lineage>
</organism>
<reference evidence="1" key="1">
    <citation type="journal article" date="2023" name="bioRxiv">
        <title>Improved chromosome-level genome assembly for marigold (Tagetes erecta).</title>
        <authorList>
            <person name="Jiang F."/>
            <person name="Yuan L."/>
            <person name="Wang S."/>
            <person name="Wang H."/>
            <person name="Xu D."/>
            <person name="Wang A."/>
            <person name="Fan W."/>
        </authorList>
    </citation>
    <scope>NUCLEOTIDE SEQUENCE</scope>
    <source>
        <strain evidence="1">WSJ</strain>
        <tissue evidence="1">Leaf</tissue>
    </source>
</reference>
<dbReference type="AlphaFoldDB" id="A0AAD8K622"/>
<keyword evidence="2" id="KW-1185">Reference proteome</keyword>